<dbReference type="EMBL" id="FNVU01000016">
    <property type="protein sequence ID" value="SEG85666.1"/>
    <property type="molecule type" value="Genomic_DNA"/>
</dbReference>
<keyword evidence="3" id="KW-1185">Reference proteome</keyword>
<name>A0A1H6DLR8_9ACTN</name>
<dbReference type="Proteomes" id="UP000236754">
    <property type="component" value="Unassembled WGS sequence"/>
</dbReference>
<protein>
    <submittedName>
        <fullName evidence="2">Uncharacterized protein</fullName>
    </submittedName>
</protein>
<organism evidence="2 3">
    <name type="scientific">Actinacidiphila yanglinensis</name>
    <dbReference type="NCBI Taxonomy" id="310779"/>
    <lineage>
        <taxon>Bacteria</taxon>
        <taxon>Bacillati</taxon>
        <taxon>Actinomycetota</taxon>
        <taxon>Actinomycetes</taxon>
        <taxon>Kitasatosporales</taxon>
        <taxon>Streptomycetaceae</taxon>
        <taxon>Actinacidiphila</taxon>
    </lineage>
</organism>
<accession>A0A1H6DLR8</accession>
<proteinExistence type="predicted"/>
<evidence type="ECO:0000313" key="3">
    <source>
        <dbReference type="Proteomes" id="UP000236754"/>
    </source>
</evidence>
<evidence type="ECO:0000256" key="1">
    <source>
        <dbReference type="SAM" id="MobiDB-lite"/>
    </source>
</evidence>
<evidence type="ECO:0000313" key="2">
    <source>
        <dbReference type="EMBL" id="SEG85666.1"/>
    </source>
</evidence>
<feature type="region of interest" description="Disordered" evidence="1">
    <location>
        <begin position="1"/>
        <end position="22"/>
    </location>
</feature>
<gene>
    <name evidence="2" type="ORF">SAMN05216223_116115</name>
</gene>
<sequence length="91" mass="9646">MTGVSTGAERGPGGPTEGERRMVRTRHEATRLAVALVKDPFAPETAAAAREFLSGAEAAGEAFAELQALPKHDVRARITELISRRGEEACS</sequence>
<reference evidence="2 3" key="1">
    <citation type="submission" date="2016-10" db="EMBL/GenBank/DDBJ databases">
        <authorList>
            <person name="de Groot N.N."/>
        </authorList>
    </citation>
    <scope>NUCLEOTIDE SEQUENCE [LARGE SCALE GENOMIC DNA]</scope>
    <source>
        <strain evidence="2 3">CGMCC 4.2023</strain>
    </source>
</reference>
<dbReference type="AlphaFoldDB" id="A0A1H6DLR8"/>